<reference evidence="2 3" key="1">
    <citation type="submission" date="2020-11" db="EMBL/GenBank/DDBJ databases">
        <title>Treponema Peruensis nv. sp., first commensal Treponema isolated from human feces.</title>
        <authorList>
            <person name="Belkhou C."/>
            <person name="Raes J."/>
        </authorList>
    </citation>
    <scope>NUCLEOTIDE SEQUENCE [LARGE SCALE GENOMIC DNA]</scope>
    <source>
        <strain evidence="2 3">RCC2812</strain>
    </source>
</reference>
<feature type="domain" description="PIN" evidence="1">
    <location>
        <begin position="4"/>
        <end position="120"/>
    </location>
</feature>
<proteinExistence type="predicted"/>
<protein>
    <submittedName>
        <fullName evidence="2">PIN domain-containing protein</fullName>
    </submittedName>
</protein>
<evidence type="ECO:0000313" key="2">
    <source>
        <dbReference type="EMBL" id="QQA02111.1"/>
    </source>
</evidence>
<evidence type="ECO:0000259" key="1">
    <source>
        <dbReference type="Pfam" id="PF01850"/>
    </source>
</evidence>
<dbReference type="Gene3D" id="3.40.50.1010">
    <property type="entry name" value="5'-nuclease"/>
    <property type="match status" value="1"/>
</dbReference>
<dbReference type="AlphaFoldDB" id="A0A7T3V642"/>
<keyword evidence="3" id="KW-1185">Reference proteome</keyword>
<dbReference type="EMBL" id="CP064936">
    <property type="protein sequence ID" value="QQA02111.1"/>
    <property type="molecule type" value="Genomic_DNA"/>
</dbReference>
<accession>A0A7T3V642</accession>
<dbReference type="Proteomes" id="UP000595224">
    <property type="component" value="Chromosome"/>
</dbReference>
<dbReference type="CDD" id="cd18692">
    <property type="entry name" value="PIN_VapC-like"/>
    <property type="match status" value="1"/>
</dbReference>
<gene>
    <name evidence="2" type="ORF">IWA51_05920</name>
</gene>
<sequence>MDRVFIDTNILCYTVDAADITKQNFCAKILSKLSRSGTGRISTQSLQEFSNVVIKKLKFPPEVTVEFLSSLIKSFKIYNNKPKNVQEAVRICGRYQLSFWDSLIISAAKASRCKIVYSEDLTDGQIIDGVKIVNPFKLNDL</sequence>
<evidence type="ECO:0000313" key="3">
    <source>
        <dbReference type="Proteomes" id="UP000595224"/>
    </source>
</evidence>
<dbReference type="KEGG" id="tper:IWA51_05920"/>
<name>A0A7T3V642_9SPIR</name>
<dbReference type="InterPro" id="IPR029060">
    <property type="entry name" value="PIN-like_dom_sf"/>
</dbReference>
<dbReference type="Pfam" id="PF01850">
    <property type="entry name" value="PIN"/>
    <property type="match status" value="1"/>
</dbReference>
<dbReference type="InterPro" id="IPR002716">
    <property type="entry name" value="PIN_dom"/>
</dbReference>
<organism evidence="2 3">
    <name type="scientific">Treponema peruense</name>
    <dbReference type="NCBI Taxonomy" id="2787628"/>
    <lineage>
        <taxon>Bacteria</taxon>
        <taxon>Pseudomonadati</taxon>
        <taxon>Spirochaetota</taxon>
        <taxon>Spirochaetia</taxon>
        <taxon>Spirochaetales</taxon>
        <taxon>Treponemataceae</taxon>
        <taxon>Treponema</taxon>
    </lineage>
</organism>
<dbReference type="SUPFAM" id="SSF88723">
    <property type="entry name" value="PIN domain-like"/>
    <property type="match status" value="1"/>
</dbReference>
<dbReference type="RefSeq" id="WP_198443573.1">
    <property type="nucleotide sequence ID" value="NZ_CBCSHE010000006.1"/>
</dbReference>